<evidence type="ECO:0000313" key="3">
    <source>
        <dbReference type="Proteomes" id="UP001139125"/>
    </source>
</evidence>
<keyword evidence="1" id="KW-0732">Signal</keyword>
<dbReference type="Gene3D" id="2.30.260.10">
    <property type="entry name" value="putative xylanase like domain"/>
    <property type="match status" value="1"/>
</dbReference>
<sequence>MKTNLTFLAVCILALSSNAFAQNTDTLEQKLPDDIVYTQQDVAIFSDIIQQFEPQKDQPIHKLIPDIGRYFLGNEYVAHALEVTDEEKLIVNLRDLDCTTYAENLLALARTLKSDQATFERYTLELENIRYRDGKKGDYPTRLHYFSDWIYNNAANNLVTTPADSFGTPLDVEVNFMSTHPDSYKHLQRNPAFISVVADQEKEISGKNYFYIPKEEIEDKMHLLREGDIIGLTTSIEGLDVAHVGVLVEVEGKLHLMHASQSNLKVEVSDEPLSSFLKPNSKNTGIMIARPVDTIN</sequence>
<dbReference type="Proteomes" id="UP001139125">
    <property type="component" value="Unassembled WGS sequence"/>
</dbReference>
<accession>A0A9X2RHY8</accession>
<feature type="chain" id="PRO_5040755879" evidence="1">
    <location>
        <begin position="22"/>
        <end position="296"/>
    </location>
</feature>
<dbReference type="InterPro" id="IPR038765">
    <property type="entry name" value="Papain-like_cys_pep_sf"/>
</dbReference>
<keyword evidence="3" id="KW-1185">Reference proteome</keyword>
<dbReference type="RefSeq" id="WP_255135216.1">
    <property type="nucleotide sequence ID" value="NZ_JANDBC010000002.1"/>
</dbReference>
<reference evidence="2" key="1">
    <citation type="submission" date="2022-06" db="EMBL/GenBank/DDBJ databases">
        <title>Gracilimonas sp. CAU 1638 isolated from sea sediment.</title>
        <authorList>
            <person name="Kim W."/>
        </authorList>
    </citation>
    <scope>NUCLEOTIDE SEQUENCE</scope>
    <source>
        <strain evidence="2">CAU 1638</strain>
    </source>
</reference>
<dbReference type="Pfam" id="PF07313">
    <property type="entry name" value="AmiA-like"/>
    <property type="match status" value="1"/>
</dbReference>
<gene>
    <name evidence="2" type="ORF">NM125_12170</name>
</gene>
<dbReference type="InterPro" id="IPR010846">
    <property type="entry name" value="AmiA-like"/>
</dbReference>
<organism evidence="2 3">
    <name type="scientific">Gracilimonas sediminicola</name>
    <dbReference type="NCBI Taxonomy" id="2952158"/>
    <lineage>
        <taxon>Bacteria</taxon>
        <taxon>Pseudomonadati</taxon>
        <taxon>Balneolota</taxon>
        <taxon>Balneolia</taxon>
        <taxon>Balneolales</taxon>
        <taxon>Balneolaceae</taxon>
        <taxon>Gracilimonas</taxon>
    </lineage>
</organism>
<dbReference type="EMBL" id="JANDBC010000002">
    <property type="protein sequence ID" value="MCP9292334.1"/>
    <property type="molecule type" value="Genomic_DNA"/>
</dbReference>
<evidence type="ECO:0000256" key="1">
    <source>
        <dbReference type="SAM" id="SignalP"/>
    </source>
</evidence>
<proteinExistence type="predicted"/>
<dbReference type="AlphaFoldDB" id="A0A9X2RHY8"/>
<comment type="caution">
    <text evidence="2">The sequence shown here is derived from an EMBL/GenBank/DDBJ whole genome shotgun (WGS) entry which is preliminary data.</text>
</comment>
<dbReference type="SUPFAM" id="SSF54001">
    <property type="entry name" value="Cysteine proteinases"/>
    <property type="match status" value="1"/>
</dbReference>
<evidence type="ECO:0000313" key="2">
    <source>
        <dbReference type="EMBL" id="MCP9292334.1"/>
    </source>
</evidence>
<dbReference type="Gene3D" id="1.10.3670.10">
    <property type="entry name" value="Putative xylanase like domain"/>
    <property type="match status" value="1"/>
</dbReference>
<name>A0A9X2RHY8_9BACT</name>
<feature type="signal peptide" evidence="1">
    <location>
        <begin position="1"/>
        <end position="21"/>
    </location>
</feature>
<protein>
    <submittedName>
        <fullName evidence="2">DUF1460 domain-containing protein</fullName>
    </submittedName>
</protein>